<dbReference type="InterPro" id="IPR037120">
    <property type="entry name" value="Haem_peroxidase_sf_animal"/>
</dbReference>
<evidence type="ECO:0000256" key="4">
    <source>
        <dbReference type="SAM" id="SignalP"/>
    </source>
</evidence>
<dbReference type="Gene3D" id="1.10.640.10">
    <property type="entry name" value="Haem peroxidase domain superfamily, animal type"/>
    <property type="match status" value="1"/>
</dbReference>
<dbReference type="Proteomes" id="UP001164746">
    <property type="component" value="Chromosome 13"/>
</dbReference>
<dbReference type="Pfam" id="PF03098">
    <property type="entry name" value="An_peroxidase"/>
    <property type="match status" value="1"/>
</dbReference>
<keyword evidence="6" id="KW-1185">Reference proteome</keyword>
<dbReference type="CDD" id="cd09823">
    <property type="entry name" value="peroxinectin_like"/>
    <property type="match status" value="1"/>
</dbReference>
<protein>
    <submittedName>
        <fullName evidence="5">PERC-like protein</fullName>
    </submittedName>
</protein>
<keyword evidence="3" id="KW-0325">Glycoprotein</keyword>
<dbReference type="PRINTS" id="PR00457">
    <property type="entry name" value="ANPEROXIDASE"/>
</dbReference>
<accession>A0ABY7FL92</accession>
<evidence type="ECO:0000313" key="6">
    <source>
        <dbReference type="Proteomes" id="UP001164746"/>
    </source>
</evidence>
<organism evidence="5 6">
    <name type="scientific">Mya arenaria</name>
    <name type="common">Soft-shell clam</name>
    <dbReference type="NCBI Taxonomy" id="6604"/>
    <lineage>
        <taxon>Eukaryota</taxon>
        <taxon>Metazoa</taxon>
        <taxon>Spiralia</taxon>
        <taxon>Lophotrochozoa</taxon>
        <taxon>Mollusca</taxon>
        <taxon>Bivalvia</taxon>
        <taxon>Autobranchia</taxon>
        <taxon>Heteroconchia</taxon>
        <taxon>Euheterodonta</taxon>
        <taxon>Imparidentia</taxon>
        <taxon>Neoheterodontei</taxon>
        <taxon>Myida</taxon>
        <taxon>Myoidea</taxon>
        <taxon>Myidae</taxon>
        <taxon>Mya</taxon>
    </lineage>
</organism>
<proteinExistence type="predicted"/>
<evidence type="ECO:0000256" key="3">
    <source>
        <dbReference type="ARBA" id="ARBA00023180"/>
    </source>
</evidence>
<feature type="signal peptide" evidence="4">
    <location>
        <begin position="1"/>
        <end position="31"/>
    </location>
</feature>
<sequence>MATTVMVKLIQFRNVILQLTLLSLSCRLGAGQGISASRAQFQAAATQAAVGVEARIAAADRLDRSAFDEGVDRVNPGLRDSSGPQLLTTATANEIGRVGQAFLDTARNTLVRMSIRPEDAGREITAAGIPPPDALRCPFQPPNCDPTAKFRTIDGSCNNVANPLWGRSQTPFERLLAPIYNDGVSEPRSASVFGGPLPNARLISREFHDSMSNPLAGSTHLLMEIGQFISHDIEFQALSQGYAGANLDCCERKNRPGCFPIDIPPNDPFFPPNRTCINIVRALPTPPLDCTIGVRHQLNQITHYLDGSAIYGSSDDETRDLRTLTGGLLKTSSNNLLPTEPTTGTGCILTTSTRPCFKAGDVRVNQQPMLMSMHTVWVREHNRLARGLALPNPTWDDERLFQEARRILGAELQHITYSEFLPEVLGRRVMTKYGLKPRSNGYVNGYDASEQPMVRSAFATAAYRFGHSFIWQRVLAHNGAIKTSDRLLKDEFLKPDLVYTRGVGDICRGLTRSPVEKVDKSLTDQITNHLFERERGFGGDLAATNIQRGRDYAIPGYQAYRRLCELDGQFSHTRIVQQKLNGIYRSPEDIDLFPGGVSEFPVNGGKVGPTFACLIGRQFKSLKNGDRFYYENSGDTAFSGNQLQEIRKVTLASLFCANTDIGTIQPKALKSIRPGNTLVNCNNIPHLDLNPWRATGGCVPVNGGYSAWERTRCFGTWRIRYRICNNPLPNECGKPCRRQFEIRIETCDTHRPVFRRGNAVPPHVAMAESRDSKTNTIIPLTAPTPNIATTTVTANHPNIADRARFEASYTDTSEQCKNEINKDTTISTMVIDAGKAVHKTDSVTGDDDDTIALLRENEELVDSLRRLKIEFVKNKAMGNESHEFEIKAKLGHGKAQTKFLLLMIIFTAYNKRS</sequence>
<evidence type="ECO:0000256" key="2">
    <source>
        <dbReference type="ARBA" id="ARBA00022525"/>
    </source>
</evidence>
<dbReference type="PANTHER" id="PTHR11475:SF4">
    <property type="entry name" value="CHORION PEROXIDASE"/>
    <property type="match status" value="1"/>
</dbReference>
<reference evidence="5" key="1">
    <citation type="submission" date="2022-11" db="EMBL/GenBank/DDBJ databases">
        <title>Centuries of genome instability and evolution in soft-shell clam transmissible cancer (bioRxiv).</title>
        <authorList>
            <person name="Hart S.F.M."/>
            <person name="Yonemitsu M.A."/>
            <person name="Giersch R.M."/>
            <person name="Beal B.F."/>
            <person name="Arriagada G."/>
            <person name="Davis B.W."/>
            <person name="Ostrander E.A."/>
            <person name="Goff S.P."/>
            <person name="Metzger M.J."/>
        </authorList>
    </citation>
    <scope>NUCLEOTIDE SEQUENCE</scope>
    <source>
        <strain evidence="5">MELC-2E11</strain>
        <tissue evidence="5">Siphon/mantle</tissue>
    </source>
</reference>
<evidence type="ECO:0000313" key="5">
    <source>
        <dbReference type="EMBL" id="WAR22963.1"/>
    </source>
</evidence>
<dbReference type="PROSITE" id="PS50292">
    <property type="entry name" value="PEROXIDASE_3"/>
    <property type="match status" value="1"/>
</dbReference>
<dbReference type="PANTHER" id="PTHR11475">
    <property type="entry name" value="OXIDASE/PEROXIDASE"/>
    <property type="match status" value="1"/>
</dbReference>
<comment type="subcellular location">
    <subcellularLocation>
        <location evidence="1">Secreted</location>
    </subcellularLocation>
</comment>
<keyword evidence="2" id="KW-0964">Secreted</keyword>
<keyword evidence="4" id="KW-0732">Signal</keyword>
<name>A0ABY7FL92_MYAAR</name>
<evidence type="ECO:0000256" key="1">
    <source>
        <dbReference type="ARBA" id="ARBA00004613"/>
    </source>
</evidence>
<gene>
    <name evidence="5" type="ORF">MAR_036632</name>
</gene>
<dbReference type="EMBL" id="CP111024">
    <property type="protein sequence ID" value="WAR22963.1"/>
    <property type="molecule type" value="Genomic_DNA"/>
</dbReference>
<dbReference type="InterPro" id="IPR019791">
    <property type="entry name" value="Haem_peroxidase_animal"/>
</dbReference>
<dbReference type="SUPFAM" id="SSF48113">
    <property type="entry name" value="Heme-dependent peroxidases"/>
    <property type="match status" value="1"/>
</dbReference>
<dbReference type="InterPro" id="IPR010255">
    <property type="entry name" value="Haem_peroxidase_sf"/>
</dbReference>
<feature type="chain" id="PRO_5047155319" evidence="4">
    <location>
        <begin position="32"/>
        <end position="913"/>
    </location>
</feature>